<gene>
    <name evidence="2" type="ORF">GPA21_01145</name>
</gene>
<feature type="transmembrane region" description="Helical" evidence="1">
    <location>
        <begin position="55"/>
        <end position="76"/>
    </location>
</feature>
<name>A0A972F650_9RHOO</name>
<dbReference type="RefSeq" id="WP_168986376.1">
    <property type="nucleotide sequence ID" value="NZ_CAWPHM010000275.1"/>
</dbReference>
<keyword evidence="1" id="KW-0812">Transmembrane</keyword>
<evidence type="ECO:0000313" key="3">
    <source>
        <dbReference type="Proteomes" id="UP000599523"/>
    </source>
</evidence>
<organism evidence="2 3">
    <name type="scientific">Azoarcus taiwanensis</name>
    <dbReference type="NCBI Taxonomy" id="666964"/>
    <lineage>
        <taxon>Bacteria</taxon>
        <taxon>Pseudomonadati</taxon>
        <taxon>Pseudomonadota</taxon>
        <taxon>Betaproteobacteria</taxon>
        <taxon>Rhodocyclales</taxon>
        <taxon>Zoogloeaceae</taxon>
        <taxon>Azoarcus</taxon>
    </lineage>
</organism>
<feature type="transmembrane region" description="Helical" evidence="1">
    <location>
        <begin position="21"/>
        <end position="43"/>
    </location>
</feature>
<keyword evidence="1" id="KW-1133">Transmembrane helix</keyword>
<keyword evidence="1" id="KW-0472">Membrane</keyword>
<proteinExistence type="predicted"/>
<accession>A0A972F650</accession>
<dbReference type="AlphaFoldDB" id="A0A972F650"/>
<dbReference type="Proteomes" id="UP000599523">
    <property type="component" value="Unassembled WGS sequence"/>
</dbReference>
<evidence type="ECO:0000313" key="2">
    <source>
        <dbReference type="EMBL" id="NMG01580.1"/>
    </source>
</evidence>
<comment type="caution">
    <text evidence="2">The sequence shown here is derived from an EMBL/GenBank/DDBJ whole genome shotgun (WGS) entry which is preliminary data.</text>
</comment>
<evidence type="ECO:0000256" key="1">
    <source>
        <dbReference type="SAM" id="Phobius"/>
    </source>
</evidence>
<keyword evidence="3" id="KW-1185">Reference proteome</keyword>
<sequence>MARNDYKRNERLYQIALRRDWTYSLKLALIGFVVGVLAIPALLAGDPDLHPLSRTVSFVAWVFSLGFGGIAAYRFYVQRSKKKTEDHP</sequence>
<protein>
    <submittedName>
        <fullName evidence="2">Uncharacterized protein</fullName>
    </submittedName>
</protein>
<reference evidence="2" key="1">
    <citation type="submission" date="2019-12" db="EMBL/GenBank/DDBJ databases">
        <title>Comparative genomics gives insights into the taxonomy of the Azoarcus-Aromatoleum group and reveals separate origins of nif in the plant-associated Azoarcus and non-plant-associated Aromatoleum sub-groups.</title>
        <authorList>
            <person name="Lafos M."/>
            <person name="Maluk M."/>
            <person name="Batista M."/>
            <person name="Junghare M."/>
            <person name="Carmona M."/>
            <person name="Faoro H."/>
            <person name="Cruz L.M."/>
            <person name="Battistoni F."/>
            <person name="De Souza E."/>
            <person name="Pedrosa F."/>
            <person name="Chen W.-M."/>
            <person name="Poole P.S."/>
            <person name="Dixon R.A."/>
            <person name="James E.K."/>
        </authorList>
    </citation>
    <scope>NUCLEOTIDE SEQUENCE</scope>
    <source>
        <strain evidence="2">NSC3</strain>
    </source>
</reference>
<dbReference type="EMBL" id="WTVM01000004">
    <property type="protein sequence ID" value="NMG01580.1"/>
    <property type="molecule type" value="Genomic_DNA"/>
</dbReference>